<accession>A0A8J6E1J8</accession>
<dbReference type="SUPFAM" id="SSF53335">
    <property type="entry name" value="S-adenosyl-L-methionine-dependent methyltransferases"/>
    <property type="match status" value="1"/>
</dbReference>
<comment type="similarity">
    <text evidence="2">Belongs to the methyltransferase superfamily. Trimethylguanosine synthase family.</text>
</comment>
<keyword evidence="9" id="KW-0808">Transferase</keyword>
<dbReference type="Gene3D" id="3.40.50.150">
    <property type="entry name" value="Vaccinia Virus protein VP39"/>
    <property type="match status" value="1"/>
</dbReference>
<name>A0A8J6E1J8_9EUKA</name>
<keyword evidence="10" id="KW-1185">Reference proteome</keyword>
<evidence type="ECO:0000313" key="10">
    <source>
        <dbReference type="Proteomes" id="UP000717585"/>
    </source>
</evidence>
<dbReference type="EMBL" id="JAHDYR010000024">
    <property type="protein sequence ID" value="KAG9393563.1"/>
    <property type="molecule type" value="Genomic_DNA"/>
</dbReference>
<comment type="catalytic activity">
    <reaction evidence="3">
        <text>a 5'-end (N(2),N(7)-dimethyl 5'-triphosphoguanosine)-ribonucleoside in snoRNA + S-adenosyl-L-methionine = a 5'-end (N(2),N(2),N(7)-trimethyl 5'-triphosphoguanosine)-ribonucleoside in snoRNA + S-adenosyl-L-homocysteine + H(+)</text>
        <dbReference type="Rhea" id="RHEA:78507"/>
        <dbReference type="Rhea" id="RHEA-COMP:19088"/>
        <dbReference type="Rhea" id="RHEA-COMP:19090"/>
        <dbReference type="ChEBI" id="CHEBI:15378"/>
        <dbReference type="ChEBI" id="CHEBI:57856"/>
        <dbReference type="ChEBI" id="CHEBI:59789"/>
        <dbReference type="ChEBI" id="CHEBI:167623"/>
        <dbReference type="ChEBI" id="CHEBI:172880"/>
    </reaction>
    <physiologicalReaction direction="left-to-right" evidence="3">
        <dbReference type="Rhea" id="RHEA:78508"/>
    </physiologicalReaction>
</comment>
<evidence type="ECO:0000256" key="2">
    <source>
        <dbReference type="ARBA" id="ARBA00025783"/>
    </source>
</evidence>
<comment type="catalytic activity">
    <reaction evidence="6">
        <text>a 5'-end (N(7)-methyl 5'-triphosphoguanosine)-ribonucleoside in snRNA + S-adenosyl-L-methionine = a 5'-end (N(2),N(7)-dimethyl 5'-triphosphoguanosine)-ribonucleoside in snRNA + S-adenosyl-L-homocysteine + H(+)</text>
        <dbReference type="Rhea" id="RHEA:78471"/>
        <dbReference type="Rhea" id="RHEA-COMP:19085"/>
        <dbReference type="Rhea" id="RHEA-COMP:19087"/>
        <dbReference type="ChEBI" id="CHEBI:15378"/>
        <dbReference type="ChEBI" id="CHEBI:57856"/>
        <dbReference type="ChEBI" id="CHEBI:59789"/>
        <dbReference type="ChEBI" id="CHEBI:156461"/>
        <dbReference type="ChEBI" id="CHEBI:172880"/>
    </reaction>
    <physiologicalReaction direction="left-to-right" evidence="6">
        <dbReference type="Rhea" id="RHEA:78472"/>
    </physiologicalReaction>
</comment>
<feature type="compositionally biased region" description="Acidic residues" evidence="8">
    <location>
        <begin position="46"/>
        <end position="57"/>
    </location>
</feature>
<gene>
    <name evidence="9" type="ORF">J8273_5050</name>
</gene>
<dbReference type="Proteomes" id="UP000717585">
    <property type="component" value="Unassembled WGS sequence"/>
</dbReference>
<evidence type="ECO:0000313" key="9">
    <source>
        <dbReference type="EMBL" id="KAG9393563.1"/>
    </source>
</evidence>
<dbReference type="PANTHER" id="PTHR14741">
    <property type="entry name" value="S-ADENOSYLMETHIONINE-DEPENDENT METHYLTRANSFERASE RELATED"/>
    <property type="match status" value="1"/>
</dbReference>
<feature type="region of interest" description="Disordered" evidence="8">
    <location>
        <begin position="20"/>
        <end position="61"/>
    </location>
</feature>
<dbReference type="CDD" id="cd02440">
    <property type="entry name" value="AdoMet_MTases"/>
    <property type="match status" value="1"/>
</dbReference>
<dbReference type="GO" id="GO:0071164">
    <property type="term" value="F:RNA cap trimethylguanosine synthase activity"/>
    <property type="evidence" value="ECO:0007669"/>
    <property type="project" value="TreeGrafter"/>
</dbReference>
<dbReference type="OrthoDB" id="194443at2759"/>
<dbReference type="PANTHER" id="PTHR14741:SF32">
    <property type="entry name" value="TRIMETHYLGUANOSINE SYNTHASE"/>
    <property type="match status" value="1"/>
</dbReference>
<dbReference type="Pfam" id="PF09445">
    <property type="entry name" value="Methyltransf_15"/>
    <property type="match status" value="1"/>
</dbReference>
<dbReference type="InterPro" id="IPR019012">
    <property type="entry name" value="RNA_cap_Gua-N2-MeTrfase"/>
</dbReference>
<comment type="caution">
    <text evidence="9">The sequence shown here is derived from an EMBL/GenBank/DDBJ whole genome shotgun (WGS) entry which is preliminary data.</text>
</comment>
<evidence type="ECO:0000256" key="4">
    <source>
        <dbReference type="ARBA" id="ARBA00048740"/>
    </source>
</evidence>
<evidence type="ECO:0000256" key="8">
    <source>
        <dbReference type="SAM" id="MobiDB-lite"/>
    </source>
</evidence>
<sequence length="339" mass="37573">MTWTMDGLMAEMDKFRKRARLEDSDESCEGIPAAESLLVPPPPPDTEPEESNEDNADEERPLDILEAYDVGKEYGPLCPTLPGLITRYFATPGPYDPFQMAYHRLPKSKRLQRYVQRREKYFTRWDEGVCMTPDGWFSVTAEPLALQVAQMLLEGREPLGDKLVVVDAFAGCGGNTIGFARLEEVGLVIAVERDPCTAECLRRNAALYGVLDKVRVAVEDAATVLAELPDMFADHIHLSPPWGGPAYSHLPAIDIEDLPGMARVGPVHRSKAPAISLCLPWNTEPASVDQWDERDVCTVYHTIEDKTTLLTVVYAAPDVAPVIRDSVERLGGLPPLETE</sequence>
<organism evidence="9 10">
    <name type="scientific">Carpediemonas membranifera</name>
    <dbReference type="NCBI Taxonomy" id="201153"/>
    <lineage>
        <taxon>Eukaryota</taxon>
        <taxon>Metamonada</taxon>
        <taxon>Carpediemonas-like organisms</taxon>
        <taxon>Carpediemonas</taxon>
    </lineage>
</organism>
<evidence type="ECO:0000256" key="1">
    <source>
        <dbReference type="ARBA" id="ARBA00018517"/>
    </source>
</evidence>
<dbReference type="InterPro" id="IPR029063">
    <property type="entry name" value="SAM-dependent_MTases_sf"/>
</dbReference>
<evidence type="ECO:0000256" key="5">
    <source>
        <dbReference type="ARBA" id="ARBA00048763"/>
    </source>
</evidence>
<comment type="catalytic activity">
    <reaction evidence="4">
        <text>a 5'-end (N(7)-methyl 5'-triphosphoguanosine)-ribonucleoside in snoRNA + S-adenosyl-L-methionine = a 5'-end (N(2),N(7)-dimethyl 5'-triphosphoguanosine)-ribonucleoside in snoRNA + S-adenosyl-L-homocysteine + H(+)</text>
        <dbReference type="Rhea" id="RHEA:78475"/>
        <dbReference type="Rhea" id="RHEA-COMP:19086"/>
        <dbReference type="Rhea" id="RHEA-COMP:19088"/>
        <dbReference type="ChEBI" id="CHEBI:15378"/>
        <dbReference type="ChEBI" id="CHEBI:57856"/>
        <dbReference type="ChEBI" id="CHEBI:59789"/>
        <dbReference type="ChEBI" id="CHEBI:156461"/>
        <dbReference type="ChEBI" id="CHEBI:172880"/>
    </reaction>
    <physiologicalReaction direction="left-to-right" evidence="4">
        <dbReference type="Rhea" id="RHEA:78476"/>
    </physiologicalReaction>
</comment>
<keyword evidence="9" id="KW-0489">Methyltransferase</keyword>
<comment type="catalytic activity">
    <reaction evidence="5">
        <text>a 5'-end (N(2),N(7)-dimethyl 5'-triphosphoguanosine)-ribonucleoside in snRNA + S-adenosyl-L-methionine = a 5'-end (N(2),N(2),N(7)-trimethyl 5'-triphosphoguanosine)-ribonucleoside in snRNA + S-adenosyl-L-homocysteine + H(+)</text>
        <dbReference type="Rhea" id="RHEA:78479"/>
        <dbReference type="Rhea" id="RHEA-COMP:19087"/>
        <dbReference type="Rhea" id="RHEA-COMP:19089"/>
        <dbReference type="ChEBI" id="CHEBI:15378"/>
        <dbReference type="ChEBI" id="CHEBI:57856"/>
        <dbReference type="ChEBI" id="CHEBI:59789"/>
        <dbReference type="ChEBI" id="CHEBI:167623"/>
        <dbReference type="ChEBI" id="CHEBI:172880"/>
    </reaction>
    <physiologicalReaction direction="left-to-right" evidence="5">
        <dbReference type="Rhea" id="RHEA:78480"/>
    </physiologicalReaction>
</comment>
<dbReference type="AlphaFoldDB" id="A0A8J6E1J8"/>
<evidence type="ECO:0000256" key="3">
    <source>
        <dbReference type="ARBA" id="ARBA00047418"/>
    </source>
</evidence>
<dbReference type="GO" id="GO:0005634">
    <property type="term" value="C:nucleus"/>
    <property type="evidence" value="ECO:0007669"/>
    <property type="project" value="TreeGrafter"/>
</dbReference>
<reference evidence="9" key="1">
    <citation type="submission" date="2021-05" db="EMBL/GenBank/DDBJ databases">
        <title>A free-living protist that lacks canonical eukaryotic 1 DNA replication and segregation systems.</title>
        <authorList>
            <person name="Salas-Leiva D.E."/>
            <person name="Tromer E.C."/>
            <person name="Curtis B.A."/>
            <person name="Jerlstrom-Hultqvist J."/>
            <person name="Kolisko M."/>
            <person name="Yi Z."/>
            <person name="Salas-Leiva J.S."/>
            <person name="Gallot-Lavallee L."/>
            <person name="Kops G.J.P.L."/>
            <person name="Archibald J.M."/>
            <person name="Simpson A.G.B."/>
            <person name="Roger A.J."/>
        </authorList>
    </citation>
    <scope>NUCLEOTIDE SEQUENCE</scope>
    <source>
        <strain evidence="9">BICM</strain>
    </source>
</reference>
<evidence type="ECO:0000256" key="7">
    <source>
        <dbReference type="ARBA" id="ARBA00049790"/>
    </source>
</evidence>
<evidence type="ECO:0000256" key="6">
    <source>
        <dbReference type="ARBA" id="ARBA00049075"/>
    </source>
</evidence>
<protein>
    <recommendedName>
        <fullName evidence="1">Trimethylguanosine synthase</fullName>
    </recommendedName>
    <alternativeName>
        <fullName evidence="7">Cap-specific guanine-N(2) methyltransferase</fullName>
    </alternativeName>
</protein>
<proteinExistence type="inferred from homology"/>